<dbReference type="GO" id="GO:0005886">
    <property type="term" value="C:plasma membrane"/>
    <property type="evidence" value="ECO:0007669"/>
    <property type="project" value="UniProtKB-SubCell"/>
</dbReference>
<feature type="binding site" evidence="10">
    <location>
        <position position="172"/>
    </location>
    <ligand>
        <name>UDP-N-acetyl-alpha-D-glucosamine</name>
        <dbReference type="ChEBI" id="CHEBI:57705"/>
    </ligand>
</feature>
<evidence type="ECO:0000256" key="10">
    <source>
        <dbReference type="HAMAP-Rule" id="MF_00033"/>
    </source>
</evidence>
<evidence type="ECO:0000256" key="4">
    <source>
        <dbReference type="ARBA" id="ARBA00022679"/>
    </source>
</evidence>
<dbReference type="Pfam" id="PF04101">
    <property type="entry name" value="Glyco_tran_28_C"/>
    <property type="match status" value="1"/>
</dbReference>
<feature type="domain" description="Glycosyl transferase family 28 C-terminal" evidence="12">
    <location>
        <begin position="195"/>
        <end position="365"/>
    </location>
</feature>
<evidence type="ECO:0000259" key="11">
    <source>
        <dbReference type="Pfam" id="PF03033"/>
    </source>
</evidence>
<evidence type="ECO:0000259" key="12">
    <source>
        <dbReference type="Pfam" id="PF04101"/>
    </source>
</evidence>
<evidence type="ECO:0000256" key="3">
    <source>
        <dbReference type="ARBA" id="ARBA00022676"/>
    </source>
</evidence>
<dbReference type="InterPro" id="IPR006009">
    <property type="entry name" value="GlcNAc_MurG"/>
</dbReference>
<evidence type="ECO:0000313" key="14">
    <source>
        <dbReference type="Proteomes" id="UP000230088"/>
    </source>
</evidence>
<dbReference type="InterPro" id="IPR004276">
    <property type="entry name" value="GlycoTrans_28_N"/>
</dbReference>
<dbReference type="GO" id="GO:0071555">
    <property type="term" value="P:cell wall organization"/>
    <property type="evidence" value="ECO:0007669"/>
    <property type="project" value="UniProtKB-KW"/>
</dbReference>
<evidence type="ECO:0000256" key="8">
    <source>
        <dbReference type="ARBA" id="ARBA00023306"/>
    </source>
</evidence>
<reference evidence="14" key="1">
    <citation type="submission" date="2017-09" db="EMBL/GenBank/DDBJ databases">
        <title>Depth-based differentiation of microbial function through sediment-hosted aquifers and enrichment of novel symbionts in the deep terrestrial subsurface.</title>
        <authorList>
            <person name="Probst A.J."/>
            <person name="Ladd B."/>
            <person name="Jarett J.K."/>
            <person name="Geller-Mcgrath D.E."/>
            <person name="Sieber C.M.K."/>
            <person name="Emerson J.B."/>
            <person name="Anantharaman K."/>
            <person name="Thomas B.C."/>
            <person name="Malmstrom R."/>
            <person name="Stieglmeier M."/>
            <person name="Klingl A."/>
            <person name="Woyke T."/>
            <person name="Ryan C.M."/>
            <person name="Banfield J.F."/>
        </authorList>
    </citation>
    <scope>NUCLEOTIDE SEQUENCE [LARGE SCALE GENOMIC DNA]</scope>
</reference>
<dbReference type="AlphaFoldDB" id="A0A2H0YMB6"/>
<dbReference type="UniPathway" id="UPA00219"/>
<evidence type="ECO:0000256" key="6">
    <source>
        <dbReference type="ARBA" id="ARBA00022984"/>
    </source>
</evidence>
<dbReference type="GO" id="GO:0050511">
    <property type="term" value="F:undecaprenyldiphospho-muramoylpentapeptide beta-N-acetylglucosaminyltransferase activity"/>
    <property type="evidence" value="ECO:0007669"/>
    <property type="project" value="UniProtKB-UniRule"/>
</dbReference>
<protein>
    <recommendedName>
        <fullName evidence="10">UDP-N-acetylglucosamine--N-acetylmuramyl-(pentapeptide) pyrophosphoryl-undecaprenol N-acetylglucosamine transferase</fullName>
        <ecNumber evidence="10">2.4.1.227</ecNumber>
    </recommendedName>
    <alternativeName>
        <fullName evidence="10">Undecaprenyl-PP-MurNAc-pentapeptide-UDPGlcNAc GlcNAc transferase</fullName>
    </alternativeName>
</protein>
<organism evidence="13 14">
    <name type="scientific">Candidatus Nealsonbacteria bacterium CG08_land_8_20_14_0_20_38_20</name>
    <dbReference type="NCBI Taxonomy" id="1974705"/>
    <lineage>
        <taxon>Bacteria</taxon>
        <taxon>Candidatus Nealsoniibacteriota</taxon>
    </lineage>
</organism>
<comment type="catalytic activity">
    <reaction evidence="10">
        <text>di-trans,octa-cis-undecaprenyl diphospho-N-acetyl-alpha-D-muramoyl-L-alanyl-D-glutamyl-meso-2,6-diaminopimeloyl-D-alanyl-D-alanine + UDP-N-acetyl-alpha-D-glucosamine = di-trans,octa-cis-undecaprenyl diphospho-[N-acetyl-alpha-D-glucosaminyl-(1-&gt;4)]-N-acetyl-alpha-D-muramoyl-L-alanyl-D-glutamyl-meso-2,6-diaminopimeloyl-D-alanyl-D-alanine + UDP + H(+)</text>
        <dbReference type="Rhea" id="RHEA:31227"/>
        <dbReference type="ChEBI" id="CHEBI:15378"/>
        <dbReference type="ChEBI" id="CHEBI:57705"/>
        <dbReference type="ChEBI" id="CHEBI:58223"/>
        <dbReference type="ChEBI" id="CHEBI:61387"/>
        <dbReference type="ChEBI" id="CHEBI:61388"/>
        <dbReference type="EC" id="2.4.1.227"/>
    </reaction>
</comment>
<keyword evidence="2 10" id="KW-0132">Cell division</keyword>
<dbReference type="CDD" id="cd03785">
    <property type="entry name" value="GT28_MurG"/>
    <property type="match status" value="1"/>
</dbReference>
<feature type="binding site" evidence="10">
    <location>
        <position position="308"/>
    </location>
    <ligand>
        <name>UDP-N-acetyl-alpha-D-glucosamine</name>
        <dbReference type="ChEBI" id="CHEBI:57705"/>
    </ligand>
</feature>
<proteinExistence type="inferred from homology"/>
<keyword evidence="6 10" id="KW-0573">Peptidoglycan synthesis</keyword>
<dbReference type="Pfam" id="PF03033">
    <property type="entry name" value="Glyco_transf_28"/>
    <property type="match status" value="1"/>
</dbReference>
<comment type="pathway">
    <text evidence="10">Cell wall biogenesis; peptidoglycan biosynthesis.</text>
</comment>
<dbReference type="GO" id="GO:0051991">
    <property type="term" value="F:UDP-N-acetyl-D-glucosamine:N-acetylmuramoyl-L-alanyl-D-glutamyl-meso-2,6-diaminopimelyl-D-alanyl-D-alanine-diphosphoundecaprenol 4-beta-N-acetylglucosaminlytransferase activity"/>
    <property type="evidence" value="ECO:0007669"/>
    <property type="project" value="RHEA"/>
</dbReference>
<dbReference type="GO" id="GO:0008360">
    <property type="term" value="P:regulation of cell shape"/>
    <property type="evidence" value="ECO:0007669"/>
    <property type="project" value="UniProtKB-KW"/>
</dbReference>
<dbReference type="GO" id="GO:0051301">
    <property type="term" value="P:cell division"/>
    <property type="evidence" value="ECO:0007669"/>
    <property type="project" value="UniProtKB-KW"/>
</dbReference>
<dbReference type="GO" id="GO:0009252">
    <property type="term" value="P:peptidoglycan biosynthetic process"/>
    <property type="evidence" value="ECO:0007669"/>
    <property type="project" value="UniProtKB-UniRule"/>
</dbReference>
<dbReference type="EMBL" id="PEYD01000014">
    <property type="protein sequence ID" value="PIS39644.1"/>
    <property type="molecule type" value="Genomic_DNA"/>
</dbReference>
<dbReference type="PANTHER" id="PTHR21015">
    <property type="entry name" value="UDP-N-ACETYLGLUCOSAMINE--N-ACETYLMURAMYL-(PENTAPEPTIDE) PYROPHOSPHORYL-UNDECAPRENOL N-ACETYLGLUCOSAMINE TRANSFERASE 1"/>
    <property type="match status" value="1"/>
</dbReference>
<keyword evidence="1 10" id="KW-1003">Cell membrane</keyword>
<comment type="caution">
    <text evidence="13">The sequence shown here is derived from an EMBL/GenBank/DDBJ whole genome shotgun (WGS) entry which is preliminary data.</text>
</comment>
<keyword evidence="9 10" id="KW-0961">Cell wall biogenesis/degradation</keyword>
<dbReference type="Proteomes" id="UP000230088">
    <property type="component" value="Unassembled WGS sequence"/>
</dbReference>
<dbReference type="HAMAP" id="MF_00033">
    <property type="entry name" value="MurG"/>
    <property type="match status" value="1"/>
</dbReference>
<evidence type="ECO:0000256" key="1">
    <source>
        <dbReference type="ARBA" id="ARBA00022475"/>
    </source>
</evidence>
<evidence type="ECO:0000256" key="7">
    <source>
        <dbReference type="ARBA" id="ARBA00023136"/>
    </source>
</evidence>
<feature type="domain" description="Glycosyltransferase family 28 N-terminal" evidence="11">
    <location>
        <begin position="3"/>
        <end position="148"/>
    </location>
</feature>
<accession>A0A2H0YMB6</accession>
<evidence type="ECO:0000313" key="13">
    <source>
        <dbReference type="EMBL" id="PIS39644.1"/>
    </source>
</evidence>
<dbReference type="Gene3D" id="3.40.50.2000">
    <property type="entry name" value="Glycogen Phosphorylase B"/>
    <property type="match status" value="2"/>
</dbReference>
<comment type="caution">
    <text evidence="10">Lacks conserved residue(s) required for the propagation of feature annotation.</text>
</comment>
<keyword evidence="4 10" id="KW-0808">Transferase</keyword>
<comment type="similarity">
    <text evidence="10">Belongs to the glycosyltransferase 28 family. MurG subfamily.</text>
</comment>
<keyword evidence="8 10" id="KW-0131">Cell cycle</keyword>
<dbReference type="GO" id="GO:0005975">
    <property type="term" value="P:carbohydrate metabolic process"/>
    <property type="evidence" value="ECO:0007669"/>
    <property type="project" value="InterPro"/>
</dbReference>
<gene>
    <name evidence="10" type="primary">murG</name>
    <name evidence="13" type="ORF">COT33_00880</name>
</gene>
<feature type="binding site" evidence="10">
    <location>
        <position position="202"/>
    </location>
    <ligand>
        <name>UDP-N-acetyl-alpha-D-glucosamine</name>
        <dbReference type="ChEBI" id="CHEBI:57705"/>
    </ligand>
</feature>
<sequence>MKILFAGGGTGGHIFPLIAIVREIKKLTKEEVNFFYIGPKDEMFQSFLSREEVKIKIIWAGKFRRYPGLKSIFKNIIDIFLKFPVGFLQSFFYIFFSTPDLIFCLGGYGSLPVALAGSLLRTSVFLQELDVAPGLANRISAKFSSKIFVSFPVKEMAYFPTNKMISVGNPIRKELLEGSKEAAVKTFNLIGNKPIILLLGGSQGAQRLNNLVIQILPGILNNFEVIHQCGIKNLAEVNSQTKNILGENKGLEIYYHLFPFLEEEELKQAYAAADLIVGRAGSGSIFEIAAVGKPSILMPLPESAQDHQIKNAYAYAKNGAAIVIEEANLSPPLFLLEKLKHLMSEPKELEKMKTAAKEFSKPKAAMVIARYILGRRENMLN</sequence>
<keyword evidence="5 10" id="KW-0133">Cell shape</keyword>
<dbReference type="EC" id="2.4.1.227" evidence="10"/>
<dbReference type="PANTHER" id="PTHR21015:SF22">
    <property type="entry name" value="GLYCOSYLTRANSFERASE"/>
    <property type="match status" value="1"/>
</dbReference>
<evidence type="ECO:0000256" key="2">
    <source>
        <dbReference type="ARBA" id="ARBA00022618"/>
    </source>
</evidence>
<keyword evidence="3 10" id="KW-0328">Glycosyltransferase</keyword>
<dbReference type="InterPro" id="IPR007235">
    <property type="entry name" value="Glyco_trans_28_C"/>
</dbReference>
<comment type="subcellular location">
    <subcellularLocation>
        <location evidence="10">Cell membrane</location>
        <topology evidence="10">Peripheral membrane protein</topology>
        <orientation evidence="10">Cytoplasmic side</orientation>
    </subcellularLocation>
</comment>
<evidence type="ECO:0000256" key="5">
    <source>
        <dbReference type="ARBA" id="ARBA00022960"/>
    </source>
</evidence>
<comment type="function">
    <text evidence="10">Cell wall formation. Catalyzes the transfer of a GlcNAc subunit on undecaprenyl-pyrophosphoryl-MurNAc-pentapeptide (lipid intermediate I) to form undecaprenyl-pyrophosphoryl-MurNAc-(pentapeptide)GlcNAc (lipid intermediate II).</text>
</comment>
<evidence type="ECO:0000256" key="9">
    <source>
        <dbReference type="ARBA" id="ARBA00023316"/>
    </source>
</evidence>
<name>A0A2H0YMB6_9BACT</name>
<dbReference type="SUPFAM" id="SSF53756">
    <property type="entry name" value="UDP-Glycosyltransferase/glycogen phosphorylase"/>
    <property type="match status" value="1"/>
</dbReference>
<feature type="binding site" evidence="10">
    <location>
        <begin position="10"/>
        <end position="12"/>
    </location>
    <ligand>
        <name>UDP-N-acetyl-alpha-D-glucosamine</name>
        <dbReference type="ChEBI" id="CHEBI:57705"/>
    </ligand>
</feature>
<keyword evidence="7 10" id="KW-0472">Membrane</keyword>